<comment type="caution">
    <text evidence="2">The sequence shown here is derived from an EMBL/GenBank/DDBJ whole genome shotgun (WGS) entry which is preliminary data.</text>
</comment>
<sequence length="318" mass="38035">MSRVFSKTVSTPVEIPSLAKKQKRKFILPVRSKSDRTSIRSYSDLIVPEPIKIRKIRPPSINWNYEKFSLEIDDIISSNRKNNLFFPCYPEEKRNKKKLKRKLKKKNNNKNNKQNQNKNTNKMEMDLEHREQEGFKIKTNPNNKKEKEKDKENNKYNGNNSTNMIFEEKENEEFKIKTKTKTKKENLNEIEKQTYLQIQKHKHKEKEKHKQKQKEKEKEKEKQNNLEYNDYIETKSSTSKLLNNNPFFSNETLSILQSEFELEMDLDLEENIKPIVGDDSNNENMLFDNLPFSPPNRTKCPLIMDYNFLKIGQQIDHK</sequence>
<evidence type="ECO:0000313" key="2">
    <source>
        <dbReference type="EMBL" id="KAJ3434025.1"/>
    </source>
</evidence>
<organism evidence="2 3">
    <name type="scientific">Anaeramoeba flamelloides</name>
    <dbReference type="NCBI Taxonomy" id="1746091"/>
    <lineage>
        <taxon>Eukaryota</taxon>
        <taxon>Metamonada</taxon>
        <taxon>Anaeramoebidae</taxon>
        <taxon>Anaeramoeba</taxon>
    </lineage>
</organism>
<accession>A0AAV7Z0A8</accession>
<dbReference type="AlphaFoldDB" id="A0AAV7Z0A8"/>
<feature type="region of interest" description="Disordered" evidence="1">
    <location>
        <begin position="199"/>
        <end position="225"/>
    </location>
</feature>
<reference evidence="2" key="1">
    <citation type="submission" date="2022-08" db="EMBL/GenBank/DDBJ databases">
        <title>Novel sulphate-reducing endosymbionts in the free-living metamonad Anaeramoeba.</title>
        <authorList>
            <person name="Jerlstrom-Hultqvist J."/>
            <person name="Cepicka I."/>
            <person name="Gallot-Lavallee L."/>
            <person name="Salas-Leiva D."/>
            <person name="Curtis B.A."/>
            <person name="Zahonova K."/>
            <person name="Pipaliya S."/>
            <person name="Dacks J."/>
            <person name="Roger A.J."/>
        </authorList>
    </citation>
    <scope>NUCLEOTIDE SEQUENCE</scope>
    <source>
        <strain evidence="2">Busselton2</strain>
    </source>
</reference>
<feature type="compositionally biased region" description="Basic residues" evidence="1">
    <location>
        <begin position="95"/>
        <end position="108"/>
    </location>
</feature>
<evidence type="ECO:0000313" key="3">
    <source>
        <dbReference type="Proteomes" id="UP001146793"/>
    </source>
</evidence>
<name>A0AAV7Z0A8_9EUKA</name>
<dbReference type="EMBL" id="JANTQA010000045">
    <property type="protein sequence ID" value="KAJ3434025.1"/>
    <property type="molecule type" value="Genomic_DNA"/>
</dbReference>
<proteinExistence type="predicted"/>
<feature type="compositionally biased region" description="Basic and acidic residues" evidence="1">
    <location>
        <begin position="121"/>
        <end position="136"/>
    </location>
</feature>
<dbReference type="Proteomes" id="UP001146793">
    <property type="component" value="Unassembled WGS sequence"/>
</dbReference>
<feature type="compositionally biased region" description="Low complexity" evidence="1">
    <location>
        <begin position="109"/>
        <end position="120"/>
    </location>
</feature>
<feature type="compositionally biased region" description="Basic and acidic residues" evidence="1">
    <location>
        <begin position="143"/>
        <end position="154"/>
    </location>
</feature>
<gene>
    <name evidence="2" type="ORF">M0812_20084</name>
</gene>
<evidence type="ECO:0000256" key="1">
    <source>
        <dbReference type="SAM" id="MobiDB-lite"/>
    </source>
</evidence>
<protein>
    <submittedName>
        <fullName evidence="2">Uncharacterized protein</fullName>
    </submittedName>
</protein>
<feature type="compositionally biased region" description="Basic and acidic residues" evidence="1">
    <location>
        <begin position="214"/>
        <end position="224"/>
    </location>
</feature>
<feature type="region of interest" description="Disordered" evidence="1">
    <location>
        <begin position="95"/>
        <end position="162"/>
    </location>
</feature>
<feature type="compositionally biased region" description="Basic residues" evidence="1">
    <location>
        <begin position="199"/>
        <end position="213"/>
    </location>
</feature>